<dbReference type="EMBL" id="ACPB03034506">
    <property type="status" value="NOT_ANNOTATED_CDS"/>
    <property type="molecule type" value="Genomic_DNA"/>
</dbReference>
<dbReference type="GO" id="GO:0016491">
    <property type="term" value="F:oxidoreductase activity"/>
    <property type="evidence" value="ECO:0007669"/>
    <property type="project" value="InterPro"/>
</dbReference>
<dbReference type="STRING" id="13249.T1H9P8"/>
<dbReference type="CDD" id="cd01561">
    <property type="entry name" value="CBS_like"/>
    <property type="match status" value="1"/>
</dbReference>
<dbReference type="HOGENOM" id="CLU_447315_0_0_1"/>
<dbReference type="InterPro" id="IPR003421">
    <property type="entry name" value="Opine_DH"/>
</dbReference>
<organism evidence="3 4">
    <name type="scientific">Rhodnius prolixus</name>
    <name type="common">Triatomid bug</name>
    <dbReference type="NCBI Taxonomy" id="13249"/>
    <lineage>
        <taxon>Eukaryota</taxon>
        <taxon>Metazoa</taxon>
        <taxon>Ecdysozoa</taxon>
        <taxon>Arthropoda</taxon>
        <taxon>Hexapoda</taxon>
        <taxon>Insecta</taxon>
        <taxon>Pterygota</taxon>
        <taxon>Neoptera</taxon>
        <taxon>Paraneoptera</taxon>
        <taxon>Hemiptera</taxon>
        <taxon>Heteroptera</taxon>
        <taxon>Panheteroptera</taxon>
        <taxon>Cimicomorpha</taxon>
        <taxon>Reduviidae</taxon>
        <taxon>Triatominae</taxon>
        <taxon>Rhodnius</taxon>
    </lineage>
</organism>
<evidence type="ECO:0000259" key="1">
    <source>
        <dbReference type="Pfam" id="PF00291"/>
    </source>
</evidence>
<dbReference type="InterPro" id="IPR008927">
    <property type="entry name" value="6-PGluconate_DH-like_C_sf"/>
</dbReference>
<dbReference type="EnsemblMetazoa" id="RPRC000751-RA">
    <property type="protein sequence ID" value="RPRC000751-PA"/>
    <property type="gene ID" value="RPRC000751"/>
</dbReference>
<name>T1H9P8_RHOPR</name>
<dbReference type="Pfam" id="PF00291">
    <property type="entry name" value="PALP"/>
    <property type="match status" value="1"/>
</dbReference>
<dbReference type="PANTHER" id="PTHR10314">
    <property type="entry name" value="CYSTATHIONINE BETA-SYNTHASE"/>
    <property type="match status" value="1"/>
</dbReference>
<dbReference type="Pfam" id="PF02317">
    <property type="entry name" value="Octopine_DH"/>
    <property type="match status" value="1"/>
</dbReference>
<reference evidence="3" key="1">
    <citation type="submission" date="2015-05" db="UniProtKB">
        <authorList>
            <consortium name="EnsemblMetazoa"/>
        </authorList>
    </citation>
    <scope>IDENTIFICATION</scope>
</reference>
<evidence type="ECO:0000313" key="4">
    <source>
        <dbReference type="Proteomes" id="UP000015103"/>
    </source>
</evidence>
<dbReference type="InterPro" id="IPR013328">
    <property type="entry name" value="6PGD_dom2"/>
</dbReference>
<dbReference type="AlphaFoldDB" id="T1H9P8"/>
<evidence type="ECO:0000313" key="3">
    <source>
        <dbReference type="EnsemblMetazoa" id="RPRC000751-PA"/>
    </source>
</evidence>
<accession>T1H9P8</accession>
<dbReference type="InterPro" id="IPR036052">
    <property type="entry name" value="TrpB-like_PALP_sf"/>
</dbReference>
<protein>
    <recommendedName>
        <fullName evidence="5">Tryptophan synthase beta chain-like PALP domain-containing protein</fullName>
    </recommendedName>
</protein>
<dbReference type="Proteomes" id="UP000015103">
    <property type="component" value="Unassembled WGS sequence"/>
</dbReference>
<dbReference type="Gene3D" id="3.40.50.720">
    <property type="entry name" value="NAD(P)-binding Rossmann-like Domain"/>
    <property type="match status" value="1"/>
</dbReference>
<feature type="domain" description="Tryptophan synthase beta chain-like PALP" evidence="1">
    <location>
        <begin position="1"/>
        <end position="254"/>
    </location>
</feature>
<sequence>MKDRMARNMIVAALKSGRIQPGGTIVESSSGNTGIGLAIAAIEFGLKFIAVVDHHAAQDKITIMRALGADIRYVKGNYGENEVAVVERQRMAAEIASEIPGAVFMNQSDNAANAGGYADLVREIICQIGKVDAWVGCVGTGGSMTGIAHGLKVHNPDTVTIAVEPEGSIVFGKPGKPYYQSGTGTPEGDTVGLVLDYSCIDYGEQVSDVCAFETARYLARRFGLLVGGSTGGAIYKALEFINNGTIRGNVALVIADGGEKYLNTIFNEEWLKERDLLSEQVWGQLDSCQNPAVAVTLYTSRPETVTAYQGSGAQLHAIMPDGNVIKAPAVRMTASADEACSAADLIIITAPSHVRESVLHSIAPALPRHKQVFVGAIPGFGGFDWMAEKAFGGLSNIVIWGMKDVPHIAFDLVPGKSVRMGGAKSQLYVAVHCRETPENTDILLDYLKQLYEAPVTLLSNYLEITLTPGNPIMHSSVIYGLIGPWGQWHGHAFNHIPCWWSDCPELGAYFLARCDEENQALCKAAELSLGIDLSSVQSLQQEIVEAYGDSISDPRTLLSVLRTNKAYEGIPLPLIREGRSDTFIFDKNHRVFREDIGCGLSLLVSIGQRLR</sequence>
<dbReference type="VEuPathDB" id="VectorBase:RPRC000751"/>
<feature type="domain" description="Opine dehydrogenase" evidence="2">
    <location>
        <begin position="459"/>
        <end position="610"/>
    </location>
</feature>
<dbReference type="InterPro" id="IPR036291">
    <property type="entry name" value="NAD(P)-bd_dom_sf"/>
</dbReference>
<dbReference type="Gene3D" id="3.40.50.1100">
    <property type="match status" value="2"/>
</dbReference>
<dbReference type="eggNOG" id="KOG1252">
    <property type="taxonomic scope" value="Eukaryota"/>
</dbReference>
<dbReference type="Gene3D" id="1.10.1040.10">
    <property type="entry name" value="N-(1-d-carboxylethyl)-l-norvaline Dehydrogenase, domain 2"/>
    <property type="match status" value="1"/>
</dbReference>
<dbReference type="GO" id="GO:0019344">
    <property type="term" value="P:cysteine biosynthetic process"/>
    <property type="evidence" value="ECO:0007669"/>
    <property type="project" value="UniProtKB-ARBA"/>
</dbReference>
<dbReference type="SUPFAM" id="SSF48179">
    <property type="entry name" value="6-phosphogluconate dehydrogenase C-terminal domain-like"/>
    <property type="match status" value="1"/>
</dbReference>
<evidence type="ECO:0000259" key="2">
    <source>
        <dbReference type="Pfam" id="PF02317"/>
    </source>
</evidence>
<evidence type="ECO:0008006" key="5">
    <source>
        <dbReference type="Google" id="ProtNLM"/>
    </source>
</evidence>
<dbReference type="SUPFAM" id="SSF53686">
    <property type="entry name" value="Tryptophan synthase beta subunit-like PLP-dependent enzymes"/>
    <property type="match status" value="1"/>
</dbReference>
<proteinExistence type="predicted"/>
<dbReference type="InterPro" id="IPR001926">
    <property type="entry name" value="TrpB-like_PALP"/>
</dbReference>
<dbReference type="InterPro" id="IPR050214">
    <property type="entry name" value="Cys_Synth/Cystath_Beta-Synth"/>
</dbReference>
<dbReference type="InParanoid" id="T1H9P8"/>
<dbReference type="SUPFAM" id="SSF51735">
    <property type="entry name" value="NAD(P)-binding Rossmann-fold domains"/>
    <property type="match status" value="1"/>
</dbReference>
<keyword evidence="4" id="KW-1185">Reference proteome</keyword>